<dbReference type="InterPro" id="IPR041908">
    <property type="entry name" value="CtsR_C_sf"/>
</dbReference>
<dbReference type="EMBL" id="DTEN01000063">
    <property type="protein sequence ID" value="HGI74364.1"/>
    <property type="molecule type" value="Genomic_DNA"/>
</dbReference>
<evidence type="ECO:0000259" key="2">
    <source>
        <dbReference type="Pfam" id="PF17727"/>
    </source>
</evidence>
<organism evidence="3">
    <name type="scientific">Candidatus Caldatribacterium californiense</name>
    <dbReference type="NCBI Taxonomy" id="1454726"/>
    <lineage>
        <taxon>Bacteria</taxon>
        <taxon>Pseudomonadati</taxon>
        <taxon>Atribacterota</taxon>
        <taxon>Atribacteria</taxon>
        <taxon>Atribacterales</taxon>
        <taxon>Candidatus Caldatribacteriaceae</taxon>
        <taxon>Candidatus Caldatribacterium</taxon>
    </lineage>
</organism>
<name>A0A7V3YKK0_9BACT</name>
<dbReference type="Pfam" id="PF05848">
    <property type="entry name" value="CtsR"/>
    <property type="match status" value="1"/>
</dbReference>
<evidence type="ECO:0000259" key="1">
    <source>
        <dbReference type="Pfam" id="PF05848"/>
    </source>
</evidence>
<protein>
    <submittedName>
        <fullName evidence="3">CtsR family transcriptional regulator</fullName>
    </submittedName>
</protein>
<feature type="domain" description="CtsR N-terminal HTH" evidence="1">
    <location>
        <begin position="3"/>
        <end position="73"/>
    </location>
</feature>
<evidence type="ECO:0000313" key="3">
    <source>
        <dbReference type="EMBL" id="HGI74364.1"/>
    </source>
</evidence>
<dbReference type="AlphaFoldDB" id="A0A7V3YKK0"/>
<reference evidence="3" key="1">
    <citation type="journal article" date="2020" name="mSystems">
        <title>Genome- and Community-Level Interaction Insights into Carbon Utilization and Element Cycling Functions of Hydrothermarchaeota in Hydrothermal Sediment.</title>
        <authorList>
            <person name="Zhou Z."/>
            <person name="Liu Y."/>
            <person name="Xu W."/>
            <person name="Pan J."/>
            <person name="Luo Z.H."/>
            <person name="Li M."/>
        </authorList>
    </citation>
    <scope>NUCLEOTIDE SEQUENCE [LARGE SCALE GENOMIC DNA]</scope>
    <source>
        <strain evidence="3">SpSt-716</strain>
    </source>
</reference>
<dbReference type="InterPro" id="IPR041902">
    <property type="entry name" value="CtsR_N_sf"/>
</dbReference>
<dbReference type="Gene3D" id="1.10.1200.150">
    <property type="entry name" value="Transcriptional regulator CtsR, C-terminal domain"/>
    <property type="match status" value="1"/>
</dbReference>
<dbReference type="Gene3D" id="3.30.56.130">
    <property type="entry name" value="Transcriptional regulator CtsR, winged HTH domain"/>
    <property type="match status" value="1"/>
</dbReference>
<dbReference type="InterPro" id="IPR041473">
    <property type="entry name" value="CtsR_C"/>
</dbReference>
<comment type="caution">
    <text evidence="3">The sequence shown here is derived from an EMBL/GenBank/DDBJ whole genome shotgun (WGS) entry which is preliminary data.</text>
</comment>
<dbReference type="InterPro" id="IPR040465">
    <property type="entry name" value="CtsR_N"/>
</dbReference>
<proteinExistence type="predicted"/>
<feature type="domain" description="CtsR C-terminal dimerization" evidence="2">
    <location>
        <begin position="90"/>
        <end position="152"/>
    </location>
</feature>
<dbReference type="Pfam" id="PF17727">
    <property type="entry name" value="CtsR_C"/>
    <property type="match status" value="1"/>
</dbReference>
<accession>A0A7V3YKK0</accession>
<gene>
    <name evidence="3" type="ORF">ENU96_01600</name>
</gene>
<sequence>MYSLCDTIERYIMRLIENSPDQMVTIQRGKLASEFDCAPSQINYVLATRFSVFRGFIVESRRGGSGYVRIRKIPIDRIEPIVAYLEEYERQLKESDVEDLLSWLERENFITHREGQLMKAAMIKALEKVDDLGIPPGAERNQLRSRILKEMLLQILSWGK</sequence>